<dbReference type="Gene3D" id="3.20.180.20">
    <property type="entry name" value="Dynein heavy chain, N-terminal domain 2"/>
    <property type="match status" value="1"/>
</dbReference>
<feature type="compositionally biased region" description="Low complexity" evidence="4">
    <location>
        <begin position="3331"/>
        <end position="3347"/>
    </location>
</feature>
<feature type="region of interest" description="Disordered" evidence="4">
    <location>
        <begin position="3328"/>
        <end position="3362"/>
    </location>
</feature>
<dbReference type="KEGG" id="bgt:106051473"/>
<evidence type="ECO:0000313" key="7">
    <source>
        <dbReference type="Proteomes" id="UP000076420"/>
    </source>
</evidence>
<feature type="region of interest" description="Disordered" evidence="4">
    <location>
        <begin position="1767"/>
        <end position="1796"/>
    </location>
</feature>
<feature type="coiled-coil region" evidence="3">
    <location>
        <begin position="3249"/>
        <end position="3276"/>
    </location>
</feature>
<feature type="region of interest" description="Disordered" evidence="4">
    <location>
        <begin position="3493"/>
        <end position="3545"/>
    </location>
</feature>
<dbReference type="Gene3D" id="1.10.287.2620">
    <property type="match status" value="1"/>
</dbReference>
<dbReference type="Gene3D" id="3.10.490.20">
    <property type="match status" value="1"/>
</dbReference>
<dbReference type="Pfam" id="PF12775">
    <property type="entry name" value="AAA_7"/>
    <property type="match status" value="1"/>
</dbReference>
<feature type="compositionally biased region" description="Acidic residues" evidence="4">
    <location>
        <begin position="3530"/>
        <end position="3540"/>
    </location>
</feature>
<dbReference type="InterPro" id="IPR011704">
    <property type="entry name" value="ATPase_dyneun-rel_AAA"/>
</dbReference>
<feature type="compositionally biased region" description="Basic and acidic residues" evidence="4">
    <location>
        <begin position="1985"/>
        <end position="2002"/>
    </location>
</feature>
<feature type="region of interest" description="Disordered" evidence="4">
    <location>
        <begin position="1552"/>
        <end position="1596"/>
    </location>
</feature>
<dbReference type="InterPro" id="IPR004273">
    <property type="entry name" value="Dynein_heavy_D6_P-loop"/>
</dbReference>
<dbReference type="GO" id="GO:0051959">
    <property type="term" value="F:dynein light intermediate chain binding"/>
    <property type="evidence" value="ECO:0007669"/>
    <property type="project" value="InterPro"/>
</dbReference>
<feature type="compositionally biased region" description="Low complexity" evidence="4">
    <location>
        <begin position="1586"/>
        <end position="1596"/>
    </location>
</feature>
<feature type="compositionally biased region" description="Basic and acidic residues" evidence="4">
    <location>
        <begin position="3520"/>
        <end position="3529"/>
    </location>
</feature>
<dbReference type="InterPro" id="IPR043160">
    <property type="entry name" value="Dynein_C_barrel"/>
</dbReference>
<dbReference type="GO" id="GO:0007018">
    <property type="term" value="P:microtubule-based movement"/>
    <property type="evidence" value="ECO:0007669"/>
    <property type="project" value="InterPro"/>
</dbReference>
<evidence type="ECO:0000313" key="6">
    <source>
        <dbReference type="EnsemblMetazoa" id="BGLB013258-PB"/>
    </source>
</evidence>
<dbReference type="GO" id="GO:0016887">
    <property type="term" value="F:ATP hydrolysis activity"/>
    <property type="evidence" value="ECO:0007669"/>
    <property type="project" value="InterPro"/>
</dbReference>
<dbReference type="SUPFAM" id="SSF52540">
    <property type="entry name" value="P-loop containing nucleoside triphosphate hydrolases"/>
    <property type="match status" value="3"/>
</dbReference>
<evidence type="ECO:0000256" key="1">
    <source>
        <dbReference type="ARBA" id="ARBA00008887"/>
    </source>
</evidence>
<dbReference type="OrthoDB" id="286107at2759"/>
<dbReference type="Pfam" id="PF12774">
    <property type="entry name" value="AAA_6"/>
    <property type="match status" value="1"/>
</dbReference>
<reference evidence="6" key="1">
    <citation type="submission" date="2020-05" db="UniProtKB">
        <authorList>
            <consortium name="EnsemblMetazoa"/>
        </authorList>
    </citation>
    <scope>IDENTIFICATION</scope>
    <source>
        <strain evidence="6">BB02</strain>
    </source>
</reference>
<dbReference type="FunFam" id="1.10.8.720:FF:000015">
    <property type="entry name" value="Dynein heavy chain 5, axonemal"/>
    <property type="match status" value="1"/>
</dbReference>
<dbReference type="GO" id="GO:0008569">
    <property type="term" value="F:minus-end-directed microtubule motor activity"/>
    <property type="evidence" value="ECO:0007669"/>
    <property type="project" value="InterPro"/>
</dbReference>
<dbReference type="InterPro" id="IPR003593">
    <property type="entry name" value="AAA+_ATPase"/>
</dbReference>
<dbReference type="VEuPathDB" id="VectorBase:BGLAX_041243"/>
<feature type="coiled-coil region" evidence="3">
    <location>
        <begin position="3834"/>
        <end position="3868"/>
    </location>
</feature>
<dbReference type="Gene3D" id="1.10.472.130">
    <property type="match status" value="1"/>
</dbReference>
<dbReference type="GO" id="GO:0045505">
    <property type="term" value="F:dynein intermediate chain binding"/>
    <property type="evidence" value="ECO:0007669"/>
    <property type="project" value="InterPro"/>
</dbReference>
<dbReference type="InterPro" id="IPR013594">
    <property type="entry name" value="Dynein_heavy_tail"/>
</dbReference>
<dbReference type="Proteomes" id="UP000076420">
    <property type="component" value="Unassembled WGS sequence"/>
</dbReference>
<gene>
    <name evidence="6" type="primary">106051473</name>
</gene>
<feature type="compositionally biased region" description="Polar residues" evidence="4">
    <location>
        <begin position="1767"/>
        <end position="1785"/>
    </location>
</feature>
<feature type="domain" description="AAA+ ATPase" evidence="5">
    <location>
        <begin position="1845"/>
        <end position="1988"/>
    </location>
</feature>
<dbReference type="SMART" id="SM00382">
    <property type="entry name" value="AAA"/>
    <property type="match status" value="3"/>
</dbReference>
<dbReference type="Gene3D" id="1.20.1270.280">
    <property type="match status" value="1"/>
</dbReference>
<feature type="compositionally biased region" description="Polar residues" evidence="4">
    <location>
        <begin position="2003"/>
        <end position="2017"/>
    </location>
</feature>
<dbReference type="Gene3D" id="1.10.8.720">
    <property type="entry name" value="Region D6 of dynein motor"/>
    <property type="match status" value="1"/>
</dbReference>
<dbReference type="Pfam" id="PF08385">
    <property type="entry name" value="DHC_N1"/>
    <property type="match status" value="2"/>
</dbReference>
<feature type="region of interest" description="Disordered" evidence="4">
    <location>
        <begin position="1983"/>
        <end position="2017"/>
    </location>
</feature>
<dbReference type="InterPro" id="IPR042219">
    <property type="entry name" value="AAA_lid_11_sf"/>
</dbReference>
<dbReference type="PANTHER" id="PTHR45703">
    <property type="entry name" value="DYNEIN HEAVY CHAIN"/>
    <property type="match status" value="1"/>
</dbReference>
<dbReference type="GO" id="GO:0030286">
    <property type="term" value="C:dynein complex"/>
    <property type="evidence" value="ECO:0007669"/>
    <property type="project" value="InterPro"/>
</dbReference>
<dbReference type="InterPro" id="IPR041466">
    <property type="entry name" value="Dynein_AAA5_ext"/>
</dbReference>
<dbReference type="Pfam" id="PF07728">
    <property type="entry name" value="AAA_5"/>
    <property type="match status" value="1"/>
</dbReference>
<dbReference type="STRING" id="6526.A0A2C9K4Z2"/>
<feature type="compositionally biased region" description="Basic residues" evidence="4">
    <location>
        <begin position="1566"/>
        <end position="1576"/>
    </location>
</feature>
<feature type="domain" description="AAA+ ATPase" evidence="5">
    <location>
        <begin position="2147"/>
        <end position="2264"/>
    </location>
</feature>
<evidence type="ECO:0000256" key="4">
    <source>
        <dbReference type="SAM" id="MobiDB-lite"/>
    </source>
</evidence>
<evidence type="ECO:0000259" key="5">
    <source>
        <dbReference type="SMART" id="SM00382"/>
    </source>
</evidence>
<dbReference type="InterPro" id="IPR013602">
    <property type="entry name" value="Dynein_heavy_linker"/>
</dbReference>
<dbReference type="VEuPathDB" id="VectorBase:BGLAX_052022"/>
<dbReference type="InterPro" id="IPR041228">
    <property type="entry name" value="Dynein_C"/>
</dbReference>
<dbReference type="VEuPathDB" id="VectorBase:BGLAX_050516"/>
<evidence type="ECO:0000256" key="2">
    <source>
        <dbReference type="ARBA" id="ARBA00023054"/>
    </source>
</evidence>
<dbReference type="Pfam" id="PF12780">
    <property type="entry name" value="AAA_8"/>
    <property type="match status" value="1"/>
</dbReference>
<dbReference type="Gene3D" id="1.20.140.100">
    <property type="entry name" value="Dynein heavy chain, N-terminal domain 2"/>
    <property type="match status" value="1"/>
</dbReference>
<dbReference type="Pfam" id="PF03028">
    <property type="entry name" value="Dynein_heavy"/>
    <property type="match status" value="1"/>
</dbReference>
<sequence length="4937" mass="562520">MLKQPESIVLNDFKQQRAAALDSNLISQYEELLSDWMSTIESILTDTSDESITDSLNDTRDKVKYLDSLKRYFDQMYHEATPSNLVSNVIPGFISTIKQMESVSRFYARSGYLGVLLTKVTNQLVQACKDYIKQHTYNIMEDKDELWMKVAEDILSPDLNLTDTQSKGNKQVGESKLKITKVKGRDFYESGLEEDSLYAKLRACLQIQLVFRESIVSLKEALGVNQTHSHPSSISSFSTTASPLKRKNSLTVAKNNQTPTPKKSLDVAVHLAPLADEEAILSHLDLFCNRVRQALEVIQTMAQLNKLSKSIVGIPRPKREELIIEEVQEPFYKQRKPKEPLIEVQEKEEKTTLELDDIQNQEADTDQSLQAIVEGDELAKSEILEVEPEVPVHETVDRKPIKFSVESDENKKKPLTEEELSILKLHYPDCDSTEHDDIEGPNVSTIVEQCMDNMNAAMKHYVNTKTLLDVESKDKEKFDVCFNTFQSEVQSLEKFIAAYLHVIFMRKLTTQQGLDILTKFAPIATRTGLKGIISEKYVEIFSVYEKDLDEVQMTYEKYKTKPILMRNAPPVAGAIFWSRQLLKRIEDPMRIFRDIKAVTSLADYGSQVRTYNKLATALVTFESLWFTQWKNNIEQARSGLKATLFVLHPVTGDIIVNADERILELIHEAKWMTRLDIQIPESAFSVVMQEARFKGYKSHLELVLSDFRVVCQDIPSPLMKLFRPHILNVQQQLQPGLNSLAWNSMNIDAFLHQVHLALDKLKSLNDRVHQVLKDQVFAMISHIDNLFLFDLDTAFSQIWHVEEFTATIRESIKERSALLKQYVDTIVDGLQSIANFLTAKKQQETKFPLKDKKLQLMLSETDHEKERQEAASEQANVLEFITHFKEQVFKAVLAVTTKTLACLADAAGCTGEVIRAFTPTSNMDSESDSSSPSPRPHQGHYFSPEASRGVSAQSGGRQSQVSNRPASNVTNLSDLTWTHGLSPDTKTLLQFEVEVKFSIPNIIVEPTLDIVQKAITDAANAILEANNDLDRPVSQHLLHFSYYNFLWKDDMHGNFNEFISAAPGTIAIKREVERYVSLEKKVLSIPGILPVGPISLFSDPIKDSLHGFSIAWKTKFASVVHEEAKKNLDSAVLYRSNVRSKLEQHVQTLDQLNSVLRLLEELRDMENKIDGIYLPIELMYSKLREFELRLPRDEVEEVDSLRDKWAELLELADNVRNVLLKERRGAFEQELDKQVKVEGYWDECLALPSKLKDWDAYNDLKTKLQMYFLCSVGHNRFNLNEIRNRHWLEVMHVTHSSFQLEANIFKLCHLLDIGLIKHKAEVEEICKGASRELELEIKMRLTEEEWTEQVLNFQHYKKRGPMYLDKAFTERLLEQLEDAEALLATMLTSRYIGPLRDEAASWAEKLKEVAEVLELWLEVQDLWQYLEAVFSNSLAVRELPQEAKRFARIDKGWTKMMKRAFDTRNVLQCCYGGEVPKAVVLRHIHEELEICFKSLVGYLDNKRRAFPRFYFVSDPILLAVLSHPNDLESVKPHLKSFFSAISDVKLEKADDRDLEDSDHDTETRSVQHHRTRRTHAHGGSPRDRGSSTLSALTRSTTPPKIDKRLHQVYVRKFFDSDNCFLICINFLLFDRLNQAIITDCKNGIGLEEWPLKYPSQVCRTGMLYHWTAECELAIADIKYDRKALQLALRKYTMATSKLATVLQRGSWRLPDKSMKTKHRVRLEAMITQSTYLKDILENMCHRKLRETTDFEWRRSLRCYLQPDPTLALQQPVPSASTDRSRQTTPELEPSIEEGGESKPVPRIWILDSHYEYGTEFYGTDPGVSPTPVTEKCFLTMSLALKQIMGSLLVGPMGPGGVGKTETIKGLANILGNFLWLFPLSKDQEPVSLGKIIQGLAMDGCWGCLKESQTLNQFALSVLLDHVQSVFAALKAKQTYMNLGDGSEIPLRNSELSFIFCSRPPDTQHNFSVPALIGILKRASQKRKKDKDDKLAEKNNLKDDMSRSESQNSDPLTSRINQSGALNKASLMSLRKSGTVNALTLPAKQEHAMVCDIIEEIIAPRLMTENQALFKSILKDCFAGLPNSEGQGGKSAGKIRQLGSGKPGTLLKLDTNAHELEPFLEQKAVDAGLIPHKPLIAKCEQLYLLSQIYNGVIVAGPPGTGKSTCIQLMVDALCARNLSISDSSSSMHKLLSINPLVVDNTALMFGYLGSNNEWVDSIFTHAIRKSNRNISTTWICLNGNLNESWADNLNSFLAGERVLPLKNGDKLFLSENIMLLFETDDLALASPATVSSCGILYLDKDIVSWQPIVKSWLDTRSQLEVHVLQRAFQKTLDPVINFVFSETKPSLQLSEVGMLHSCLALLSAMLADNIEVSGELHIERLYLFCLIWTFGGLLDISDRKPFSDLLTTLSTALPDDDRDISVFDYYVDESGEWDPWHSKMSEASSTDNQDFLGEVFVDTIDIIRIRLLMEFSASSGRNVLLVGPHGSGKTSIINEYMNSQDPQLSVCKRLVFSGASTARQLQEFIESNIHHRQGFVYGAKENKKLKVFIDDLNLPLPDKSGTQRCNELLRQLLDEKQLFTTEKPFEWHKVEGLSVMSAMVLNNFPSAQNRSVSQRLLRHFSVFYVPVPQGDSLKSIVDGILKGNMTKGNGAELEHDLHNILVSASCEMLTSLQNVLHQSPMEGRYHYLFTLKDITKCFQCLRRLAEESKADDIMVVSLWRHELVRIVRDGISRMADLHWLDEKITAVLNETWKKDLTSLHENFVTFPVDTRVYQRPLTSVAGTNQVKVSLQPVVKWSDLHSCINTHLTRYNDEFGNIRLNTMLSDLVISHVVRIHRVLSFHHGGNMLLIGAIGSKLSTLCRLALHVADIPIHKIDTSKQSNFFDGLRSAIRLSGSEGKVIGLLFTARDLEDPIYMDAINSLLVSGEYPHLFSNDEMEGLLLAIQPAMKRETSSSSVDPMKFFVSKVKCNLHLLICLHPGHDLLRTAAKNYPGLLTGCQVNWLCDWPQETLLNEASYFISKYQLTEDFEDLRESITTSLANIHSFVLRDCKQIPWAGDVNATVNMTSFKVNEKKKDQLKFSLATVPNLPYSKVILHERIRFNHRDRSKSKNEVYVGPTTYRKFMETFKYLYLWKSGERTKAVEQLKKVISTLDKTRLDAKVMKKGIKTLNEKFEGAQTNTAELLNKLTAKVTALEKLKAKIGLSKSLDAYLQLNEMDVGEVEEEDFFKEEEYDAYDAEFDRMREANLKTRQVQAKDELETQKSQVEQCRANLAYAKQQVIFWRNKVDRGVIEHVRAFSNPPLLVGQIIEMVMVLIGKRLPSQRLVEVKDGTSKMEMSSRMSTSSSGTKTLVKKTPKSKEPGDKFDKTQWKSMQQTMSDSVKFVDMLHNLSWEDGLPSDVLAAVESYLACSKEGQLGVTGEGSLLENAQEKQFQAVKQRSPSPGARTGLTIAGAKYASEDCATLVHYTIAIVEYSRLCGPLKSSIERMHELEREIEENERQQKLQEQEIRNASNQKNPIFKVKAKEAEKPQEQEEEEEEELSEADLPRMQSELSELQALFDRAVVEKHSLEMELQSMNERLKSAVDFIESLKSQESKWRQEVQDNDGNELMLANCITAAATLTYCGPVNIDTRRRMGEFFMQVCEHHGVPLHKQMLFRNIELVDFLYTPLDNISLQRLQLPTTRLMLENACFLIQDASMTAWPLICDPTSRAIDWLRLYFTGKQFVEVKYHEVRSQLENCLADGTPLLVTDCDLQSLVKDKRFINTIQTCSSFINGKSRFKVIVTDHEVECDPKFRMFLHTTSEPHVCPSELAACTSVTFFQQSRADVEEELLDIFMAQEKSRLNNELTTLRQEKQENMEMSEKIECQMKDQLSSDVRLMNDLLATKKLSELRKQFEETQESQSRVLTAEDSIYKARESYRQISQRAAVCFDTTQYLREINGLYQSSFKQFVTVYQTAIAHSERSSMKAVIDRLTYSSFLTAARGLLERDRVVFALLLAIEVEDSLGNVGPGEREFVISPNFSSVVMSAMGSNNTDSHIMQVKKSFDWMTDDQFHNLQILATHFDWFRDMFDRMPKDGRETQWRNLCESDLPENVPLPDRMDDVLKAIHRLCIVRAVRNDRLLQASSNFVSTVLGKKYITDISLDLPTVLRQSSFTLPILLLFRTESELTLRVLQEFAVKKQTKFLTIVLTDNLSDERSVKKQIHRGMTEGLWVLLHNAHNSPRLLNSLESILNEGTDPSDSNFRLWVSSHVDTNNIPVRFLQNSLRLFVDSPKVMKDFLSRSLTWMEPDILRQSNRPDWPAMLHNLCYLHAAIHLRTRFGGGGWNLPHEFSQIGFRELQEAVRFTVGEFKDLLFVMAADGTMVPRTTSWTGIRFMLSEIVYGTHTTDVYDQQALSAIVEYWCTPNAVKKDFEVARLKYRAPAAFFNTNVRLNTLIQSIDSISQYFLEVPEACHLHPNIETLLGDDQYVFTRLNKIFDAMPVSPTLSHKLFPRPPTPFAARASTKFNEIEEEFVPNSGDCLQSICCAVEKVDPLVKDLNYGLGQCHQHLFCFFCFQTLLGDDQYVFTRLNKIFDAMPVSPTLSHKLFPRPPTPFAARASTKFNEIEEEFVPNSGPPIAGISSQSNNPLVVDQGVFSTASYATYKTRKDMELWEVCHTLLQKVPKAYNKEYILEKVKKVGGFTAFNNFIMKELETMYKLLNDIRTCLQAIKNATESETLGDQVSQHILEVADDIYHLRIPEAWCKMSGYSAPPLTFGIAQWLVELQNRCYHFEKILSLGRDKMPSYWLGAFFNPRGLLSLVKQDSIRSYANERQGNFELLTFQTEITSRDKDHLRDPPQDGIFVWGIYLWGCGWDKTTGELQDLPPRSGCASLPVVHVTCWPVNEKPILQDSVRASETYQCPVYHSRLARQEVVLEMDVRREGIPASRWPLRGLTATIRPY</sequence>
<keyword evidence="2 3" id="KW-0175">Coiled coil</keyword>
<dbReference type="InterPro" id="IPR024317">
    <property type="entry name" value="Dynein_heavy_chain_D4_dom"/>
</dbReference>
<dbReference type="Pfam" id="PF08393">
    <property type="entry name" value="DHC_N2"/>
    <property type="match status" value="1"/>
</dbReference>
<accession>A0A2C9K4Z2</accession>
<dbReference type="FunFam" id="1.20.140.100:FF:000003">
    <property type="entry name" value="Dynein, axonemal, heavy chain 5"/>
    <property type="match status" value="1"/>
</dbReference>
<dbReference type="PANTHER" id="PTHR45703:SF8">
    <property type="entry name" value="DYNEINS HEAVY CHAIN"/>
    <property type="match status" value="1"/>
</dbReference>
<feature type="compositionally biased region" description="Polar residues" evidence="4">
    <location>
        <begin position="950"/>
        <end position="967"/>
    </location>
</feature>
<dbReference type="Gene3D" id="1.20.920.30">
    <property type="match status" value="1"/>
</dbReference>
<dbReference type="Pfam" id="PF18199">
    <property type="entry name" value="Dynein_C"/>
    <property type="match status" value="1"/>
</dbReference>
<evidence type="ECO:0000256" key="3">
    <source>
        <dbReference type="SAM" id="Coils"/>
    </source>
</evidence>
<dbReference type="InterPro" id="IPR042228">
    <property type="entry name" value="Dynein_linker_3"/>
</dbReference>
<dbReference type="Pfam" id="PF18198">
    <property type="entry name" value="AAA_lid_11"/>
    <property type="match status" value="1"/>
</dbReference>
<dbReference type="InterPro" id="IPR035699">
    <property type="entry name" value="AAA_6"/>
</dbReference>
<dbReference type="Pfam" id="PF12781">
    <property type="entry name" value="AAA_9"/>
    <property type="match status" value="1"/>
</dbReference>
<dbReference type="Gene3D" id="1.20.920.20">
    <property type="match status" value="1"/>
</dbReference>
<dbReference type="InterPro" id="IPR026983">
    <property type="entry name" value="DHC"/>
</dbReference>
<organism evidence="6 7">
    <name type="scientific">Biomphalaria glabrata</name>
    <name type="common">Bloodfluke planorb</name>
    <name type="synonym">Freshwater snail</name>
    <dbReference type="NCBI Taxonomy" id="6526"/>
    <lineage>
        <taxon>Eukaryota</taxon>
        <taxon>Metazoa</taxon>
        <taxon>Spiralia</taxon>
        <taxon>Lophotrochozoa</taxon>
        <taxon>Mollusca</taxon>
        <taxon>Gastropoda</taxon>
        <taxon>Heterobranchia</taxon>
        <taxon>Euthyneura</taxon>
        <taxon>Panpulmonata</taxon>
        <taxon>Hygrophila</taxon>
        <taxon>Lymnaeoidea</taxon>
        <taxon>Planorbidae</taxon>
        <taxon>Biomphalaria</taxon>
    </lineage>
</organism>
<feature type="compositionally biased region" description="Basic and acidic residues" evidence="4">
    <location>
        <begin position="3493"/>
        <end position="3506"/>
    </location>
</feature>
<dbReference type="EnsemblMetazoa" id="BGLB013258-RB">
    <property type="protein sequence ID" value="BGLB013258-PB"/>
    <property type="gene ID" value="BGLB013258"/>
</dbReference>
<dbReference type="GO" id="GO:0005524">
    <property type="term" value="F:ATP binding"/>
    <property type="evidence" value="ECO:0007669"/>
    <property type="project" value="InterPro"/>
</dbReference>
<feature type="region of interest" description="Disordered" evidence="4">
    <location>
        <begin position="920"/>
        <end position="967"/>
    </location>
</feature>
<feature type="domain" description="AAA+ ATPase" evidence="5">
    <location>
        <begin position="2474"/>
        <end position="2630"/>
    </location>
</feature>
<dbReference type="Gene3D" id="1.10.8.1220">
    <property type="match status" value="1"/>
</dbReference>
<protein>
    <recommendedName>
        <fullName evidence="5">AAA+ ATPase domain-containing protein</fullName>
    </recommendedName>
</protein>
<dbReference type="InterPro" id="IPR041658">
    <property type="entry name" value="AAA_lid_11"/>
</dbReference>
<comment type="similarity">
    <text evidence="1">Belongs to the dynein heavy chain family.</text>
</comment>
<name>A0A2C9K4Z2_BIOGL</name>
<dbReference type="Gene3D" id="1.20.58.1120">
    <property type="match status" value="1"/>
</dbReference>
<dbReference type="Pfam" id="PF17852">
    <property type="entry name" value="Dynein_AAA_lid"/>
    <property type="match status" value="1"/>
</dbReference>
<proteinExistence type="inferred from homology"/>
<dbReference type="VEuPathDB" id="VectorBase:BGLB013258"/>
<dbReference type="Gene3D" id="3.40.50.300">
    <property type="entry name" value="P-loop containing nucleotide triphosphate hydrolases"/>
    <property type="match status" value="5"/>
</dbReference>
<dbReference type="InterPro" id="IPR027417">
    <property type="entry name" value="P-loop_NTPase"/>
</dbReference>
<dbReference type="InterPro" id="IPR035706">
    <property type="entry name" value="AAA_9"/>
</dbReference>
<dbReference type="InterPro" id="IPR042222">
    <property type="entry name" value="Dynein_2_N"/>
</dbReference>